<keyword evidence="3" id="KW-0547">Nucleotide-binding</keyword>
<proteinExistence type="predicted"/>
<keyword evidence="1" id="KW-0808">Transferase</keyword>
<dbReference type="InterPro" id="IPR003323">
    <property type="entry name" value="OTU_dom"/>
</dbReference>
<dbReference type="GO" id="GO:0006396">
    <property type="term" value="P:RNA processing"/>
    <property type="evidence" value="ECO:0007669"/>
    <property type="project" value="InterPro"/>
</dbReference>
<dbReference type="Pfam" id="PF01660">
    <property type="entry name" value="Vmethyltransf"/>
    <property type="match status" value="1"/>
</dbReference>
<dbReference type="GO" id="GO:0039694">
    <property type="term" value="P:viral RNA genome replication"/>
    <property type="evidence" value="ECO:0007669"/>
    <property type="project" value="InterPro"/>
</dbReference>
<dbReference type="InterPro" id="IPR001788">
    <property type="entry name" value="RNA-dep_RNA_pol_alsuvir"/>
</dbReference>
<dbReference type="Gene3D" id="2.60.120.590">
    <property type="entry name" value="Alpha-ketoglutarate-dependent dioxygenase AlkB-like"/>
    <property type="match status" value="1"/>
</dbReference>
<evidence type="ECO:0000313" key="10">
    <source>
        <dbReference type="EMBL" id="WMK31240.1"/>
    </source>
</evidence>
<dbReference type="PROSITE" id="PS51471">
    <property type="entry name" value="FE2OG_OXY"/>
    <property type="match status" value="1"/>
</dbReference>
<dbReference type="PROSITE" id="PS50507">
    <property type="entry name" value="RDRP_SSRNA_POS"/>
    <property type="match status" value="1"/>
</dbReference>
<feature type="domain" description="Alphavirus-like MT" evidence="9">
    <location>
        <begin position="332"/>
        <end position="546"/>
    </location>
</feature>
<evidence type="ECO:0000259" key="5">
    <source>
        <dbReference type="PROSITE" id="PS50507"/>
    </source>
</evidence>
<feature type="domain" description="(+)RNA virus helicase C-terminal" evidence="8">
    <location>
        <begin position="1679"/>
        <end position="2001"/>
    </location>
</feature>
<name>A0AA51EXN9_9VIRU</name>
<dbReference type="Gene3D" id="3.90.70.80">
    <property type="match status" value="1"/>
</dbReference>
<dbReference type="SUPFAM" id="SSF52540">
    <property type="entry name" value="P-loop containing nucleoside triphosphate hydrolases"/>
    <property type="match status" value="1"/>
</dbReference>
<evidence type="ECO:0000259" key="8">
    <source>
        <dbReference type="PROSITE" id="PS51657"/>
    </source>
</evidence>
<feature type="domain" description="Fe2OG dioxygenase" evidence="7">
    <location>
        <begin position="1252"/>
        <end position="1344"/>
    </location>
</feature>
<feature type="domain" description="OTU" evidence="6">
    <location>
        <begin position="1382"/>
        <end position="1495"/>
    </location>
</feature>
<protein>
    <submittedName>
        <fullName evidence="10">285.6 kDa replicase</fullName>
    </submittedName>
</protein>
<keyword evidence="4" id="KW-0693">Viral RNA replication</keyword>
<organism evidence="10">
    <name type="scientific">Rose latent virus 1</name>
    <dbReference type="NCBI Taxonomy" id="3071804"/>
    <lineage>
        <taxon>Viruses</taxon>
        <taxon>Riboviria</taxon>
    </lineage>
</organism>
<dbReference type="EMBL" id="OR134760">
    <property type="protein sequence ID" value="WMK31240.1"/>
    <property type="molecule type" value="Genomic_RNA"/>
</dbReference>
<keyword evidence="3" id="KW-0067">ATP-binding</keyword>
<dbReference type="PROSITE" id="PS50802">
    <property type="entry name" value="OTU"/>
    <property type="match status" value="1"/>
</dbReference>
<dbReference type="InterPro" id="IPR005123">
    <property type="entry name" value="Oxoglu/Fe-dep_dioxygenase_dom"/>
</dbReference>
<evidence type="ECO:0000259" key="9">
    <source>
        <dbReference type="PROSITE" id="PS51743"/>
    </source>
</evidence>
<dbReference type="InterPro" id="IPR007094">
    <property type="entry name" value="RNA-dir_pol_PSvirus"/>
</dbReference>
<evidence type="ECO:0000259" key="7">
    <source>
        <dbReference type="PROSITE" id="PS51471"/>
    </source>
</evidence>
<evidence type="ECO:0000256" key="3">
    <source>
        <dbReference type="ARBA" id="ARBA00022840"/>
    </source>
</evidence>
<dbReference type="SUPFAM" id="SSF51197">
    <property type="entry name" value="Clavaminate synthase-like"/>
    <property type="match status" value="1"/>
</dbReference>
<dbReference type="InterPro" id="IPR027351">
    <property type="entry name" value="(+)RNA_virus_helicase_core_dom"/>
</dbReference>
<dbReference type="InterPro" id="IPR043502">
    <property type="entry name" value="DNA/RNA_pol_sf"/>
</dbReference>
<keyword evidence="2" id="KW-0548">Nucleotidyltransferase</keyword>
<dbReference type="PROSITE" id="PS51657">
    <property type="entry name" value="PSRV_HELICASE"/>
    <property type="match status" value="1"/>
</dbReference>
<dbReference type="GO" id="GO:0006351">
    <property type="term" value="P:DNA-templated transcription"/>
    <property type="evidence" value="ECO:0007669"/>
    <property type="project" value="InterPro"/>
</dbReference>
<dbReference type="InterPro" id="IPR002588">
    <property type="entry name" value="Alphavirus-like_MT_dom"/>
</dbReference>
<evidence type="ECO:0000259" key="6">
    <source>
        <dbReference type="PROSITE" id="PS50802"/>
    </source>
</evidence>
<dbReference type="InterPro" id="IPR027417">
    <property type="entry name" value="P-loop_NTPase"/>
</dbReference>
<evidence type="ECO:0000256" key="2">
    <source>
        <dbReference type="ARBA" id="ARBA00022695"/>
    </source>
</evidence>
<dbReference type="SUPFAM" id="SSF56672">
    <property type="entry name" value="DNA/RNA polymerases"/>
    <property type="match status" value="1"/>
</dbReference>
<feature type="domain" description="RdRp catalytic" evidence="5">
    <location>
        <begin position="2273"/>
        <end position="2386"/>
    </location>
</feature>
<sequence length="2520" mass="285559">MAPLYVLPPWATEDLSVLSEHKSCFPNRLTRISDTRSGVSDDLLIDDLGVLFGDVRIARCSSRLTLTVPAGVNLFVVPFDPCQADYLGQSCPIAPFQVFYPGIPRSQVPQRLSFYSDSEFSLCILTDAFPFLKALGRPTYSFLFGYCYLRLFCRCVSSYFMLHNIARSLGKLPRVGDVYDALVEVGFTGFMQRVTYNPRTRLLHVHPEMSSLTLDALLCFPVGVYRMGAEETDIGHEAFNLIASSRVRLDPATDKMLSAVGFSDDQTKAKIIKALYMDKNSRTRTIIDSQVCQRIESMSGKKQSKPKVILNQSLTPKEECLLEDAYPEFEIQFKSRRAADHAIAAASRKLEMELLLMDSHYTVGCTKPPKGYAAALVDAGGNWSTHVLQGREYIHSCAPILSAYDDQREAVRLDTIKNFFPSGSGPSVARREKMLEQVRNKSTVFRVRCKNRVQDCRVKAPAMILLHSAYDITLTQLADAMVRHHCTVARGTMIFSPEILLAPNGEIESLGCIYSVDVVKDSISFCFRNDPSLSYTHKFSEYRKYFTNSYFLDSSKKVRFYIQLSTNRIGVQFFNIFRSASRQVPKSSLTHNLWAPTFDKKMLVSYYKFNVRAHNVKVAMQPVHVVIPTSFYDKLMQYAIRLHDSKFNVTELFSYACGINSRVIIDGAAVAAPEKVPLEALVIASHAIYLQAYCRRFELGKIDQTVVKSIQAERQLGEGTILKKLARLIFRTPRSVNKVWDDLHVLLANWAVLPELFPVKIEKAVRVLEFSDLLPKFTNPDLSVWDYQAVFDDGMVEVALDCPKLVQALSQTESSEVDPIEGEPISSSPPVTGTFAKEVKTPVPVEINYSLSNKIYTYISGGVRIYSVDKPQNVDFFHRLKGCDDGSFEIIKNKIKYRGSDDPLKKFPCKKKFKKNFFERIFDKSLETIDCAFRSEVPTLEEFCTVESKVTYDEAIFIAHPSKAVFARICVRESLDNLKKKREQWLEEKVFGPNCVDKPSDAWDETTLPLIVDELTAEKFVGKRGKIMKKYREYYGARPEVKRAEITPADRRRRTFVLAYRLWGSSVVVATWAPSISPVGVHGRLLPWKKNWRKKNPVVLDQVPASTPVPEVFVKNASPPSTPFAAESVPTADRASSYVKVPLVKSEVLSDVIQVEPVPDCTEVVRPSSPLLQQRVVLVDTLACGLTLHKMSALPFPDTFEGVDKVGRRECTFYSTDASLHYGHDRIKYTTTAVPLWLEEFFKCLSVQFATPFNTCLMNKYSTNGGISWHADDEPCYTDKHPIVTVNLIGRGVFETKCKKGPCNAPILEESTILVMPAGFQSTHKHKVTAIDDVRVSLTFRVHESPTPLDTVDSTVRSVPVELQSYITDGCVVKVCECLEKHSLTKVPGDGNCFYHSLNLLLSLKSNPVEIKKMMLQKVQLMGSVHRVALTRHLTTPNDWADTVAIQLAAVVFGVNIKIHSPKENSTCQEICASDSLRSICMEMKDQHFSPLLRTDSVSGGFESYKETVSERDLSPAQFSLNKVAQEYPHIVTVLSEKFSSLNFNEKRDYAQFQPLKLAGDELSVWIRNAIFEQLEYWRVSPAVLHGSLSAFYADNIKYFNNSRNERSELLNRSYALYSLKDRKWLVHPLEGVEYEYGFNGKVFLRMPKKLSNGEKKSLPDHRAYGDLILFTPETQMMQDSRLFLTCRGIVADTDWPLIPEIEYIEGVPGCGKTTYVINNHVASKFDRPYKGADVRLVERGDLVLTATKEAAKDFRTRLTEKGERAEKWQYRTIDSFLLNGRGLKFDKIWVDEALMMHVGSIFMACHMARAKKLVLIGDRKQIPYISRLPGVDLNFHNVSFKIPVNKTLNISYRCPRDVAAAFHSLYTPGMQSASKLKDTLSLIKITSLSDVQKTDKPCQYLCFKQAEKAELKKKGFLPVNTVHEYQGKTAAHIRVVRLSHKPNEEIYRSESHVLVAMTRHTQSLEYFTPVMTDSLAKRVSVIPSARDLQRATHDVDLAPQNFSAGYTPEPNNYGPLFAEQPHSDPLVALQTWYDGMLPGDSVVDQSYDQDICHHADLSISVSQVQLQTDKGQVLNAPRSTMRPKLRTGACMPRKPSQRETLLGFYKRNANVPELQGCVDERKMVTTMVARFKEAFVSTEGEQLLESFHCRPIVSSSVAIEDWLRSQPNTMSEQIFKNDLCPEEKALNEYKYMNKREIKPALDGTATTEYKAVQTIAFNEKDINATFCPIFRTLTDRLLAILKKNFIVFTQLSSTDFEQVLNERFPPEMLRHLKTKEIDFSKYDKSQGRLHLLFEIEIFKMLGLDSRYLFLWYKAHATSEVKDYSNGFKAWLQFQRKSGDAATFIGNTIVLMGVLSYLFDFSRIAFGAFGGDDSILWAPADVFARDQSYTCATLFNLESKFLKFESFYFCSKFIINVGDNWYVVPDPLKVVFKLGRSDLVDPVHVREYYTSLCDLLGVYKNAVINEALSEVISERYPSEFVDHSFCFGAIASALDSFKNFSELFEDPGDLIIDPSRPRLF</sequence>
<evidence type="ECO:0000256" key="1">
    <source>
        <dbReference type="ARBA" id="ARBA00022679"/>
    </source>
</evidence>
<dbReference type="GO" id="GO:0016556">
    <property type="term" value="P:mRNA modification"/>
    <property type="evidence" value="ECO:0007669"/>
    <property type="project" value="InterPro"/>
</dbReference>
<dbReference type="Pfam" id="PF00978">
    <property type="entry name" value="RdRP_2"/>
    <property type="match status" value="1"/>
</dbReference>
<reference evidence="10" key="1">
    <citation type="submission" date="2023-06" db="EMBL/GenBank/DDBJ databases">
        <authorList>
            <person name="Yuan Z."/>
        </authorList>
    </citation>
    <scope>NUCLEOTIDE SEQUENCE</scope>
    <source>
        <strain evidence="10">RoLV1-NY</strain>
    </source>
</reference>
<dbReference type="GO" id="GO:0003968">
    <property type="term" value="F:RNA-directed RNA polymerase activity"/>
    <property type="evidence" value="ECO:0007669"/>
    <property type="project" value="InterPro"/>
</dbReference>
<dbReference type="GO" id="GO:0003723">
    <property type="term" value="F:RNA binding"/>
    <property type="evidence" value="ECO:0007669"/>
    <property type="project" value="InterPro"/>
</dbReference>
<dbReference type="InterPro" id="IPR037151">
    <property type="entry name" value="AlkB-like_sf"/>
</dbReference>
<dbReference type="PROSITE" id="PS51743">
    <property type="entry name" value="ALPHAVIRUS_MT"/>
    <property type="match status" value="1"/>
</dbReference>
<dbReference type="Gene3D" id="3.40.50.300">
    <property type="entry name" value="P-loop containing nucleotide triphosphate hydrolases"/>
    <property type="match status" value="2"/>
</dbReference>
<dbReference type="GO" id="GO:0005524">
    <property type="term" value="F:ATP binding"/>
    <property type="evidence" value="ECO:0007669"/>
    <property type="project" value="UniProtKB-KW"/>
</dbReference>
<dbReference type="CDD" id="cd23254">
    <property type="entry name" value="Kitaviridae_RdRp"/>
    <property type="match status" value="1"/>
</dbReference>
<accession>A0AA51EXN9</accession>
<dbReference type="Pfam" id="PF01443">
    <property type="entry name" value="Viral_helicase1"/>
    <property type="match status" value="1"/>
</dbReference>
<evidence type="ECO:0000256" key="4">
    <source>
        <dbReference type="ARBA" id="ARBA00022953"/>
    </source>
</evidence>
<dbReference type="GO" id="GO:0008174">
    <property type="term" value="F:mRNA methyltransferase activity"/>
    <property type="evidence" value="ECO:0007669"/>
    <property type="project" value="UniProtKB-UniRule"/>
</dbReference>